<keyword evidence="9" id="KW-1185">Reference proteome</keyword>
<name>B9RUX4_RICCO</name>
<keyword evidence="2 6" id="KW-0408">Iron</keyword>
<evidence type="ECO:0000256" key="2">
    <source>
        <dbReference type="ARBA" id="ARBA00023004"/>
    </source>
</evidence>
<accession>B9RUX4</accession>
<evidence type="ECO:0000256" key="3">
    <source>
        <dbReference type="ARBA" id="ARBA00054658"/>
    </source>
</evidence>
<evidence type="ECO:0000256" key="4">
    <source>
        <dbReference type="ARBA" id="ARBA00074102"/>
    </source>
</evidence>
<dbReference type="eggNOG" id="KOG0143">
    <property type="taxonomic scope" value="Eukaryota"/>
</dbReference>
<proteinExistence type="inferred from homology"/>
<organism evidence="8 9">
    <name type="scientific">Ricinus communis</name>
    <name type="common">Castor bean</name>
    <dbReference type="NCBI Taxonomy" id="3988"/>
    <lineage>
        <taxon>Eukaryota</taxon>
        <taxon>Viridiplantae</taxon>
        <taxon>Streptophyta</taxon>
        <taxon>Embryophyta</taxon>
        <taxon>Tracheophyta</taxon>
        <taxon>Spermatophyta</taxon>
        <taxon>Magnoliopsida</taxon>
        <taxon>eudicotyledons</taxon>
        <taxon>Gunneridae</taxon>
        <taxon>Pentapetalae</taxon>
        <taxon>rosids</taxon>
        <taxon>fabids</taxon>
        <taxon>Malpighiales</taxon>
        <taxon>Euphorbiaceae</taxon>
        <taxon>Acalyphoideae</taxon>
        <taxon>Acalypheae</taxon>
        <taxon>Ricinus</taxon>
    </lineage>
</organism>
<evidence type="ECO:0000256" key="5">
    <source>
        <dbReference type="ARBA" id="ARBA00076740"/>
    </source>
</evidence>
<dbReference type="InterPro" id="IPR026992">
    <property type="entry name" value="DIOX_N"/>
</dbReference>
<gene>
    <name evidence="8" type="ORF">RCOM_0896390</name>
</gene>
<dbReference type="SUPFAM" id="SSF51197">
    <property type="entry name" value="Clavaminate synthase-like"/>
    <property type="match status" value="1"/>
</dbReference>
<dbReference type="STRING" id="3988.B9RUX4"/>
<evidence type="ECO:0000259" key="7">
    <source>
        <dbReference type="PROSITE" id="PS51471"/>
    </source>
</evidence>
<protein>
    <recommendedName>
        <fullName evidence="4">2-oxoglutarate-dependent dioxygenase DAO</fullName>
    </recommendedName>
    <alternativeName>
        <fullName evidence="5">Protein DIOXYGENASE FOR AUXIN OXIDATION</fullName>
    </alternativeName>
</protein>
<dbReference type="PROSITE" id="PS51471">
    <property type="entry name" value="FE2OG_OXY"/>
    <property type="match status" value="1"/>
</dbReference>
<dbReference type="OMA" id="KNGEWAN"/>
<dbReference type="OrthoDB" id="288590at2759"/>
<dbReference type="AlphaFoldDB" id="B9RUX4"/>
<dbReference type="FunFam" id="2.60.120.330:FF:000017">
    <property type="entry name" value="2-oxoglutarate-dependent dioxygenase DAO"/>
    <property type="match status" value="1"/>
</dbReference>
<dbReference type="Proteomes" id="UP000008311">
    <property type="component" value="Unassembled WGS sequence"/>
</dbReference>
<reference evidence="9" key="1">
    <citation type="journal article" date="2010" name="Nat. Biotechnol.">
        <title>Draft genome sequence of the oilseed species Ricinus communis.</title>
        <authorList>
            <person name="Chan A.P."/>
            <person name="Crabtree J."/>
            <person name="Zhao Q."/>
            <person name="Lorenzi H."/>
            <person name="Orvis J."/>
            <person name="Puiu D."/>
            <person name="Melake-Berhan A."/>
            <person name="Jones K.M."/>
            <person name="Redman J."/>
            <person name="Chen G."/>
            <person name="Cahoon E.B."/>
            <person name="Gedil M."/>
            <person name="Stanke M."/>
            <person name="Haas B.J."/>
            <person name="Wortman J.R."/>
            <person name="Fraser-Liggett C.M."/>
            <person name="Ravel J."/>
            <person name="Rabinowicz P.D."/>
        </authorList>
    </citation>
    <scope>NUCLEOTIDE SEQUENCE [LARGE SCALE GENOMIC DNA]</scope>
    <source>
        <strain evidence="9">cv. Hale</strain>
    </source>
</reference>
<dbReference type="EMBL" id="EQ973818">
    <property type="protein sequence ID" value="EEF44707.1"/>
    <property type="molecule type" value="Genomic_DNA"/>
</dbReference>
<comment type="similarity">
    <text evidence="6">Belongs to the iron/ascorbate-dependent oxidoreductase family.</text>
</comment>
<evidence type="ECO:0000313" key="9">
    <source>
        <dbReference type="Proteomes" id="UP000008311"/>
    </source>
</evidence>
<comment type="function">
    <text evidence="3">2-oxoglutarate-dependent dioxygenase essential for auxin catabolism and maintenance of auxin homeostasis in reproductive organs. Catalyzes the irreversible oxidation of indole-3-acetic acid (IAA) to the biologically inactive 2-oxoindole-3-acetic acid (OxIAA).</text>
</comment>
<evidence type="ECO:0000256" key="6">
    <source>
        <dbReference type="RuleBase" id="RU003682"/>
    </source>
</evidence>
<dbReference type="Pfam" id="PF03171">
    <property type="entry name" value="2OG-FeII_Oxy"/>
    <property type="match status" value="1"/>
</dbReference>
<keyword evidence="1 6" id="KW-0479">Metal-binding</keyword>
<dbReference type="InterPro" id="IPR027443">
    <property type="entry name" value="IPNS-like_sf"/>
</dbReference>
<evidence type="ECO:0000256" key="1">
    <source>
        <dbReference type="ARBA" id="ARBA00022723"/>
    </source>
</evidence>
<dbReference type="InParanoid" id="B9RUX4"/>
<dbReference type="Pfam" id="PF14226">
    <property type="entry name" value="DIOX_N"/>
    <property type="match status" value="1"/>
</dbReference>
<keyword evidence="6 8" id="KW-0560">Oxidoreductase</keyword>
<feature type="domain" description="Fe2OG dioxygenase" evidence="7">
    <location>
        <begin position="165"/>
        <end position="266"/>
    </location>
</feature>
<dbReference type="KEGG" id="rcu:8271356"/>
<dbReference type="Gene3D" id="2.60.120.330">
    <property type="entry name" value="B-lactam Antibiotic, Isopenicillin N Synthase, Chain"/>
    <property type="match status" value="1"/>
</dbReference>
<dbReference type="GO" id="GO:0046872">
    <property type="term" value="F:metal ion binding"/>
    <property type="evidence" value="ECO:0007669"/>
    <property type="project" value="UniProtKB-KW"/>
</dbReference>
<dbReference type="GO" id="GO:0016706">
    <property type="term" value="F:2-oxoglutarate-dependent dioxygenase activity"/>
    <property type="evidence" value="ECO:0000318"/>
    <property type="project" value="GO_Central"/>
</dbReference>
<dbReference type="InterPro" id="IPR044861">
    <property type="entry name" value="IPNS-like_FE2OG_OXY"/>
</dbReference>
<dbReference type="InterPro" id="IPR050231">
    <property type="entry name" value="Iron_ascorbate_oxido_reductase"/>
</dbReference>
<evidence type="ECO:0000313" key="8">
    <source>
        <dbReference type="EMBL" id="EEF44707.1"/>
    </source>
</evidence>
<sequence>MSPKTYLAVPVIDFSRLDLNPDNNTEEWESVRTQVVKALEEHGCFKASSNKISLELRQAILSDLEELFALPLENKMRNTSELPNCGYIGKSPFTPLHESLGIIDPITLENVESLTNVLWPGGKPSFSENIQSYSKQILEVEKIIRRMILENLGVDKYLDEHMNSTASSLRVMRYEAPNTTETQLGLAAHTDQGIIAILYQNQIDGLEVETKNGEWANIKLEPDHFLVIFGESFNAWVNGRLYAPFHRVTMIGNEVRYSFGTFSAFKPGYLIKAPEELVDEEHPLQYRPFDFIEVLNRHQAQVQKSSDKVETAIAPLKAYYGV</sequence>
<dbReference type="PANTHER" id="PTHR47990">
    <property type="entry name" value="2-OXOGLUTARATE (2OG) AND FE(II)-DEPENDENT OXYGENASE SUPERFAMILY PROTEIN-RELATED"/>
    <property type="match status" value="1"/>
</dbReference>
<dbReference type="InterPro" id="IPR005123">
    <property type="entry name" value="Oxoglu/Fe-dep_dioxygenase_dom"/>
</dbReference>